<dbReference type="STRING" id="196109.A0A136IMX3"/>
<reference evidence="3" key="1">
    <citation type="submission" date="2016-02" db="EMBL/GenBank/DDBJ databases">
        <title>Draft genome sequence of Microdochium bolleyi, a fungal endophyte of beachgrass.</title>
        <authorList>
            <consortium name="DOE Joint Genome Institute"/>
            <person name="David A.S."/>
            <person name="May G."/>
            <person name="Haridas S."/>
            <person name="Lim J."/>
            <person name="Wang M."/>
            <person name="Labutti K."/>
            <person name="Lipzen A."/>
            <person name="Barry K."/>
            <person name="Grigoriev I.V."/>
        </authorList>
    </citation>
    <scope>NUCLEOTIDE SEQUENCE [LARGE SCALE GENOMIC DNA]</scope>
    <source>
        <strain evidence="3">J235TASD1</strain>
    </source>
</reference>
<dbReference type="Proteomes" id="UP000070501">
    <property type="component" value="Unassembled WGS sequence"/>
</dbReference>
<sequence length="393" mass="42952">MASVTLPQGRYIGNSEDCISSFHGIPYAQPFKRFQLPQPPIPSNEEFKATEFSYNSPQNPSRLDAYLFIPDPPAKYDEAAASVLSVYTPSLHNAEDSRLRPVIVWIHGGAFLTGGSQLSGYQGTLLARDADAVVVTINYRLGALGFLYHPGRSIDKNTFEWVRANISAFGGDPGNVTSFGQSAGAYITQTLLELRPDLLERGILQSSPAAIENPPELVRNFIRTTMAPFAPTATFGPGLSPDDKSTSTGQTALASGGKKQILVGWTKTDGLIFSQIGAPLGTPVSDLKDVTDELFRDGSKAIVEKWKNDGHDVTMFEMNWSPPHLELGPTHCTDLPLVFGTETWGASSFLSEDSTHEWKERGKRWRQALGRFVENGTKIETTDGIEVFHCICP</sequence>
<evidence type="ECO:0000313" key="2">
    <source>
        <dbReference type="EMBL" id="KXJ85999.1"/>
    </source>
</evidence>
<evidence type="ECO:0000313" key="3">
    <source>
        <dbReference type="Proteomes" id="UP000070501"/>
    </source>
</evidence>
<dbReference type="GO" id="GO:0016787">
    <property type="term" value="F:hydrolase activity"/>
    <property type="evidence" value="ECO:0007669"/>
    <property type="project" value="UniProtKB-KW"/>
</dbReference>
<dbReference type="SUPFAM" id="SSF53474">
    <property type="entry name" value="alpha/beta-Hydrolases"/>
    <property type="match status" value="1"/>
</dbReference>
<dbReference type="AlphaFoldDB" id="A0A136IMX3"/>
<feature type="domain" description="Carboxylesterase type B" evidence="1">
    <location>
        <begin position="3"/>
        <end position="210"/>
    </location>
</feature>
<accession>A0A136IMX3</accession>
<keyword evidence="3" id="KW-1185">Reference proteome</keyword>
<dbReference type="Pfam" id="PF00135">
    <property type="entry name" value="COesterase"/>
    <property type="match status" value="1"/>
</dbReference>
<dbReference type="InterPro" id="IPR029058">
    <property type="entry name" value="AB_hydrolase_fold"/>
</dbReference>
<dbReference type="Gene3D" id="3.40.50.1820">
    <property type="entry name" value="alpha/beta hydrolase"/>
    <property type="match status" value="2"/>
</dbReference>
<dbReference type="InterPro" id="IPR002018">
    <property type="entry name" value="CarbesteraseB"/>
</dbReference>
<gene>
    <name evidence="2" type="ORF">Micbo1qcDRAFT_180211</name>
</gene>
<evidence type="ECO:0000259" key="1">
    <source>
        <dbReference type="Pfam" id="PF00135"/>
    </source>
</evidence>
<protein>
    <submittedName>
        <fullName evidence="2">Alpha/Beta hydrolase protein</fullName>
    </submittedName>
</protein>
<name>A0A136IMX3_9PEZI</name>
<organism evidence="2 3">
    <name type="scientific">Microdochium bolleyi</name>
    <dbReference type="NCBI Taxonomy" id="196109"/>
    <lineage>
        <taxon>Eukaryota</taxon>
        <taxon>Fungi</taxon>
        <taxon>Dikarya</taxon>
        <taxon>Ascomycota</taxon>
        <taxon>Pezizomycotina</taxon>
        <taxon>Sordariomycetes</taxon>
        <taxon>Xylariomycetidae</taxon>
        <taxon>Xylariales</taxon>
        <taxon>Microdochiaceae</taxon>
        <taxon>Microdochium</taxon>
    </lineage>
</organism>
<dbReference type="PANTHER" id="PTHR11559">
    <property type="entry name" value="CARBOXYLESTERASE"/>
    <property type="match status" value="1"/>
</dbReference>
<dbReference type="InParanoid" id="A0A136IMX3"/>
<dbReference type="EMBL" id="KQ964271">
    <property type="protein sequence ID" value="KXJ85999.1"/>
    <property type="molecule type" value="Genomic_DNA"/>
</dbReference>
<dbReference type="OrthoDB" id="408631at2759"/>
<keyword evidence="2" id="KW-0378">Hydrolase</keyword>
<dbReference type="InterPro" id="IPR050309">
    <property type="entry name" value="Type-B_Carboxylest/Lipase"/>
</dbReference>
<proteinExistence type="predicted"/>